<gene>
    <name evidence="2" type="ORF">R2D22_04410</name>
</gene>
<organism evidence="2 3">
    <name type="scientific">Streptomyces solicathayae</name>
    <dbReference type="NCBI Taxonomy" id="3081768"/>
    <lineage>
        <taxon>Bacteria</taxon>
        <taxon>Bacillati</taxon>
        <taxon>Actinomycetota</taxon>
        <taxon>Actinomycetes</taxon>
        <taxon>Kitasatosporales</taxon>
        <taxon>Streptomycetaceae</taxon>
        <taxon>Streptomyces</taxon>
    </lineage>
</organism>
<dbReference type="EMBL" id="CP137573">
    <property type="protein sequence ID" value="WOX20672.1"/>
    <property type="molecule type" value="Genomic_DNA"/>
</dbReference>
<feature type="domain" description="Cupin type-2" evidence="1">
    <location>
        <begin position="14"/>
        <end position="70"/>
    </location>
</feature>
<protein>
    <submittedName>
        <fullName evidence="2">Cupin domain-containing protein</fullName>
    </submittedName>
</protein>
<accession>A0ABZ0LMG1</accession>
<proteinExistence type="predicted"/>
<dbReference type="InterPro" id="IPR013096">
    <property type="entry name" value="Cupin_2"/>
</dbReference>
<dbReference type="RefSeq" id="WP_318101362.1">
    <property type="nucleotide sequence ID" value="NZ_CP137573.1"/>
</dbReference>
<dbReference type="Pfam" id="PF07883">
    <property type="entry name" value="Cupin_2"/>
    <property type="match status" value="1"/>
</dbReference>
<evidence type="ECO:0000313" key="3">
    <source>
        <dbReference type="Proteomes" id="UP001301731"/>
    </source>
</evidence>
<reference evidence="2 3" key="1">
    <citation type="submission" date="2023-10" db="EMBL/GenBank/DDBJ databases">
        <title>The genome sequence of Streptomyces sp. HUAS YS2.</title>
        <authorList>
            <person name="Mo P."/>
        </authorList>
    </citation>
    <scope>NUCLEOTIDE SEQUENCE [LARGE SCALE GENOMIC DNA]</scope>
    <source>
        <strain evidence="2 3">HUAS YS2</strain>
    </source>
</reference>
<name>A0ABZ0LMG1_9ACTN</name>
<dbReference type="SUPFAM" id="SSF51182">
    <property type="entry name" value="RmlC-like cupins"/>
    <property type="match status" value="1"/>
</dbReference>
<evidence type="ECO:0000313" key="2">
    <source>
        <dbReference type="EMBL" id="WOX20672.1"/>
    </source>
</evidence>
<evidence type="ECO:0000259" key="1">
    <source>
        <dbReference type="Pfam" id="PF07883"/>
    </source>
</evidence>
<keyword evidence="3" id="KW-1185">Reference proteome</keyword>
<dbReference type="Gene3D" id="2.60.120.10">
    <property type="entry name" value="Jelly Rolls"/>
    <property type="match status" value="1"/>
</dbReference>
<dbReference type="InterPro" id="IPR011051">
    <property type="entry name" value="RmlC_Cupin_sf"/>
</dbReference>
<dbReference type="InterPro" id="IPR014710">
    <property type="entry name" value="RmlC-like_jellyroll"/>
</dbReference>
<sequence>MRGDLADGGSYEAFVSFPAGKDNPMHVHSQDLPTVVLKGTFYAKIDGKHVRYPAGSYYRLPADKPHLSGCEKGADCLLFQYQEDRFDLVPTKTGQ</sequence>
<dbReference type="Proteomes" id="UP001301731">
    <property type="component" value="Chromosome"/>
</dbReference>